<evidence type="ECO:0000313" key="6">
    <source>
        <dbReference type="EMBL" id="PNR27030.1"/>
    </source>
</evidence>
<dbReference type="KEGG" id="ppp:112278108"/>
<dbReference type="AlphaFoldDB" id="A0A2K1ICL8"/>
<dbReference type="EMBL" id="ABEU02000026">
    <property type="protein sequence ID" value="PNR27030.1"/>
    <property type="molecule type" value="Genomic_DNA"/>
</dbReference>
<keyword evidence="4" id="KW-0217">Developmental protein</keyword>
<accession>A0A2K1ICL8</accession>
<dbReference type="PANTHER" id="PTHR31791:SF4">
    <property type="entry name" value="FRIGIDA-LIKE PROTEIN 3"/>
    <property type="match status" value="1"/>
</dbReference>
<feature type="compositionally biased region" description="Polar residues" evidence="5">
    <location>
        <begin position="339"/>
        <end position="351"/>
    </location>
</feature>
<reference evidence="6 8" key="2">
    <citation type="journal article" date="2018" name="Plant J.">
        <title>The Physcomitrella patens chromosome-scale assembly reveals moss genome structure and evolution.</title>
        <authorList>
            <person name="Lang D."/>
            <person name="Ullrich K.K."/>
            <person name="Murat F."/>
            <person name="Fuchs J."/>
            <person name="Jenkins J."/>
            <person name="Haas F.B."/>
            <person name="Piednoel M."/>
            <person name="Gundlach H."/>
            <person name="Van Bel M."/>
            <person name="Meyberg R."/>
            <person name="Vives C."/>
            <person name="Morata J."/>
            <person name="Symeonidi A."/>
            <person name="Hiss M."/>
            <person name="Muchero W."/>
            <person name="Kamisugi Y."/>
            <person name="Saleh O."/>
            <person name="Blanc G."/>
            <person name="Decker E.L."/>
            <person name="van Gessel N."/>
            <person name="Grimwood J."/>
            <person name="Hayes R.D."/>
            <person name="Graham S.W."/>
            <person name="Gunter L.E."/>
            <person name="McDaniel S.F."/>
            <person name="Hoernstein S.N.W."/>
            <person name="Larsson A."/>
            <person name="Li F.W."/>
            <person name="Perroud P.F."/>
            <person name="Phillips J."/>
            <person name="Ranjan P."/>
            <person name="Rokshar D.S."/>
            <person name="Rothfels C.J."/>
            <person name="Schneider L."/>
            <person name="Shu S."/>
            <person name="Stevenson D.W."/>
            <person name="Thummler F."/>
            <person name="Tillich M."/>
            <person name="Villarreal Aguilar J.C."/>
            <person name="Widiez T."/>
            <person name="Wong G.K."/>
            <person name="Wymore A."/>
            <person name="Zhang Y."/>
            <person name="Zimmer A.D."/>
            <person name="Quatrano R.S."/>
            <person name="Mayer K.F.X."/>
            <person name="Goodstein D."/>
            <person name="Casacuberta J.M."/>
            <person name="Vandepoele K."/>
            <person name="Reski R."/>
            <person name="Cuming A.C."/>
            <person name="Tuskan G.A."/>
            <person name="Maumus F."/>
            <person name="Salse J."/>
            <person name="Schmutz J."/>
            <person name="Rensing S.A."/>
        </authorList>
    </citation>
    <scope>NUCLEOTIDE SEQUENCE [LARGE SCALE GENOMIC DNA]</scope>
    <source>
        <strain evidence="7 8">cv. Gransden 2004</strain>
    </source>
</reference>
<dbReference type="Pfam" id="PF07899">
    <property type="entry name" value="Frigida"/>
    <property type="match status" value="1"/>
</dbReference>
<keyword evidence="2 4" id="KW-0221">Differentiation</keyword>
<proteinExistence type="inferred from homology"/>
<feature type="compositionally biased region" description="Low complexity" evidence="5">
    <location>
        <begin position="600"/>
        <end position="623"/>
    </location>
</feature>
<dbReference type="GO" id="GO:0030154">
    <property type="term" value="P:cell differentiation"/>
    <property type="evidence" value="ECO:0007669"/>
    <property type="project" value="UniProtKB-KW"/>
</dbReference>
<gene>
    <name evidence="7" type="primary">LOC112278108</name>
    <name evidence="6" type="ORF">PHYPA_030511</name>
</gene>
<sequence>MATENEVSVVKGGDAKEVNKEEEQEKEIVAVVAVVDPVMEKLESIPTRKERLQKVMADLEIQRAAIVNCTLEWKEFEDYFTELEAVMQKRLEDLVAKEKAFEIKYQEMQKALDNREEAVSSREQAMLSRVQEQKDSAIASLFEEKRKWLEERSHIEVESAFKGPLTNGVSPETTSSKPDSDRPAHAAITNGSALNSQAMEVDVASSAKLAGNKNATAVERDGAANGLVPARKSDSTTTAALLTSNTVSPSPTTTSPTSNGLTPTPAPTALGAEVRVRPELKVLCEIMDGDGLRKYIVNHKKDVGALRNELPSALQCAIDPARMVLGTLEGYHLPEPTSVAVTNPSLQQQGNSEKDKESGASANRRACILLLECLAVVLADPVLGADHPVVPSNVKESAKQVADQWKSRMNLQGDTAGNSLDAQAFLQLVATFGIATEYNDDELCKLVTAVARRRQTPALCRSLGLTAKIPDVVDRLAKEGKQIEALSFAHSFGIMDRVLPIPLLKAYLKEARRTAQSILKSGSSSAAAQNDATMKELAALKAVLKCIEEYQLESQYPSMPLQKRVLHLEKAKSDRKRAAVAVKAQTKRPRASNGTGGGYATTANVNNNDSRSYYRGSSDRGQYGSAGGTAYSMQPQNTYDRRGQGGYSTTYAGGNRSPVSLSSSYLYSTDGLGSPVYGTSGYTNSANTYSSYQFGSGLPPPPPAYQASFLH</sequence>
<dbReference type="FunCoup" id="A0A2K1ICL8">
    <property type="interactions" value="2929"/>
</dbReference>
<keyword evidence="8" id="KW-1185">Reference proteome</keyword>
<reference evidence="6 8" key="1">
    <citation type="journal article" date="2008" name="Science">
        <title>The Physcomitrella genome reveals evolutionary insights into the conquest of land by plants.</title>
        <authorList>
            <person name="Rensing S."/>
            <person name="Lang D."/>
            <person name="Zimmer A."/>
            <person name="Terry A."/>
            <person name="Salamov A."/>
            <person name="Shapiro H."/>
            <person name="Nishiyama T."/>
            <person name="Perroud P.-F."/>
            <person name="Lindquist E."/>
            <person name="Kamisugi Y."/>
            <person name="Tanahashi T."/>
            <person name="Sakakibara K."/>
            <person name="Fujita T."/>
            <person name="Oishi K."/>
            <person name="Shin-I T."/>
            <person name="Kuroki Y."/>
            <person name="Toyoda A."/>
            <person name="Suzuki Y."/>
            <person name="Hashimoto A."/>
            <person name="Yamaguchi K."/>
            <person name="Sugano A."/>
            <person name="Kohara Y."/>
            <person name="Fujiyama A."/>
            <person name="Anterola A."/>
            <person name="Aoki S."/>
            <person name="Ashton N."/>
            <person name="Barbazuk W.B."/>
            <person name="Barker E."/>
            <person name="Bennetzen J."/>
            <person name="Bezanilla M."/>
            <person name="Blankenship R."/>
            <person name="Cho S.H."/>
            <person name="Dutcher S."/>
            <person name="Estelle M."/>
            <person name="Fawcett J.A."/>
            <person name="Gundlach H."/>
            <person name="Hanada K."/>
            <person name="Heyl A."/>
            <person name="Hicks K.A."/>
            <person name="Hugh J."/>
            <person name="Lohr M."/>
            <person name="Mayer K."/>
            <person name="Melkozernov A."/>
            <person name="Murata T."/>
            <person name="Nelson D."/>
            <person name="Pils B."/>
            <person name="Prigge M."/>
            <person name="Reiss B."/>
            <person name="Renner T."/>
            <person name="Rombauts S."/>
            <person name="Rushton P."/>
            <person name="Sanderfoot A."/>
            <person name="Schween G."/>
            <person name="Shiu S.-H."/>
            <person name="Stueber K."/>
            <person name="Theodoulou F.L."/>
            <person name="Tu H."/>
            <person name="Van de Peer Y."/>
            <person name="Verrier P.J."/>
            <person name="Waters E."/>
            <person name="Wood A."/>
            <person name="Yang L."/>
            <person name="Cove D."/>
            <person name="Cuming A."/>
            <person name="Hasebe M."/>
            <person name="Lucas S."/>
            <person name="Mishler D.B."/>
            <person name="Reski R."/>
            <person name="Grigoriev I."/>
            <person name="Quatrano R.S."/>
            <person name="Boore J.L."/>
        </authorList>
    </citation>
    <scope>NUCLEOTIDE SEQUENCE [LARGE SCALE GENOMIC DNA]</scope>
    <source>
        <strain evidence="7 8">cv. Gransden 2004</strain>
    </source>
</reference>
<protein>
    <recommendedName>
        <fullName evidence="4">FRIGIDA-like protein</fullName>
    </recommendedName>
</protein>
<dbReference type="PANTHER" id="PTHR31791">
    <property type="entry name" value="FRIGIDA-LIKE PROTEIN 3-RELATED"/>
    <property type="match status" value="1"/>
</dbReference>
<evidence type="ECO:0000256" key="5">
    <source>
        <dbReference type="SAM" id="MobiDB-lite"/>
    </source>
</evidence>
<dbReference type="Gramene" id="Pp3c26_11270V3.2">
    <property type="protein sequence ID" value="Pp3c26_11270V3.2"/>
    <property type="gene ID" value="Pp3c26_11270"/>
</dbReference>
<evidence type="ECO:0000313" key="8">
    <source>
        <dbReference type="Proteomes" id="UP000006727"/>
    </source>
</evidence>
<evidence type="ECO:0000256" key="4">
    <source>
        <dbReference type="RuleBase" id="RU364012"/>
    </source>
</evidence>
<feature type="region of interest" description="Disordered" evidence="5">
    <location>
        <begin position="242"/>
        <end position="267"/>
    </location>
</feature>
<evidence type="ECO:0000313" key="7">
    <source>
        <dbReference type="EnsemblPlants" id="Pp3c26_11270V3.1"/>
    </source>
</evidence>
<evidence type="ECO:0000256" key="2">
    <source>
        <dbReference type="ARBA" id="ARBA00022782"/>
    </source>
</evidence>
<dbReference type="OrthoDB" id="1930990at2759"/>
<dbReference type="EnsemblPlants" id="Pp3c26_11270V3.2">
    <property type="protein sequence ID" value="Pp3c26_11270V3.2"/>
    <property type="gene ID" value="Pp3c26_11270"/>
</dbReference>
<evidence type="ECO:0000256" key="3">
    <source>
        <dbReference type="ARBA" id="ARBA00023089"/>
    </source>
</evidence>
<dbReference type="RefSeq" id="XP_024366974.1">
    <property type="nucleotide sequence ID" value="XM_024511206.2"/>
</dbReference>
<name>A0A2K1ICL8_PHYPA</name>
<feature type="region of interest" description="Disordered" evidence="5">
    <location>
        <begin position="160"/>
        <end position="193"/>
    </location>
</feature>
<dbReference type="Proteomes" id="UP000006727">
    <property type="component" value="Chromosome 26"/>
</dbReference>
<keyword evidence="3 4" id="KW-0287">Flowering</keyword>
<feature type="compositionally biased region" description="Polar residues" evidence="5">
    <location>
        <begin position="167"/>
        <end position="177"/>
    </location>
</feature>
<dbReference type="Gramene" id="Pp3c26_11270V3.1">
    <property type="protein sequence ID" value="Pp3c26_11270V3.1"/>
    <property type="gene ID" value="Pp3c26_11270"/>
</dbReference>
<feature type="compositionally biased region" description="Low complexity" evidence="5">
    <location>
        <begin position="242"/>
        <end position="263"/>
    </location>
</feature>
<comment type="similarity">
    <text evidence="1 4">Belongs to the Frigida family.</text>
</comment>
<evidence type="ECO:0000256" key="1">
    <source>
        <dbReference type="ARBA" id="ARBA00008956"/>
    </source>
</evidence>
<feature type="region of interest" description="Disordered" evidence="5">
    <location>
        <begin position="336"/>
        <end position="358"/>
    </location>
</feature>
<dbReference type="PaxDb" id="3218-PP1S6_204V6.1"/>
<dbReference type="GeneID" id="112278108"/>
<organism evidence="6">
    <name type="scientific">Physcomitrium patens</name>
    <name type="common">Spreading-leaved earth moss</name>
    <name type="synonym">Physcomitrella patens</name>
    <dbReference type="NCBI Taxonomy" id="3218"/>
    <lineage>
        <taxon>Eukaryota</taxon>
        <taxon>Viridiplantae</taxon>
        <taxon>Streptophyta</taxon>
        <taxon>Embryophyta</taxon>
        <taxon>Bryophyta</taxon>
        <taxon>Bryophytina</taxon>
        <taxon>Bryopsida</taxon>
        <taxon>Funariidae</taxon>
        <taxon>Funariales</taxon>
        <taxon>Funariaceae</taxon>
        <taxon>Physcomitrium</taxon>
    </lineage>
</organism>
<dbReference type="EnsemblPlants" id="Pp3c26_11270V3.1">
    <property type="protein sequence ID" value="Pp3c26_11270V3.1"/>
    <property type="gene ID" value="Pp3c26_11270"/>
</dbReference>
<feature type="region of interest" description="Disordered" evidence="5">
    <location>
        <begin position="577"/>
        <end position="654"/>
    </location>
</feature>
<reference evidence="7" key="3">
    <citation type="submission" date="2020-12" db="UniProtKB">
        <authorList>
            <consortium name="EnsemblPlants"/>
        </authorList>
    </citation>
    <scope>IDENTIFICATION</scope>
</reference>
<dbReference type="InterPro" id="IPR012474">
    <property type="entry name" value="Frigida"/>
</dbReference>